<evidence type="ECO:0000256" key="6">
    <source>
        <dbReference type="ARBA" id="ARBA00023277"/>
    </source>
</evidence>
<name>A0A6I4VRP9_9BACL</name>
<dbReference type="CDD" id="cd04729">
    <property type="entry name" value="NanE"/>
    <property type="match status" value="1"/>
</dbReference>
<dbReference type="EC" id="5.1.3.9" evidence="7"/>
<comment type="function">
    <text evidence="2 7">Converts N-acetylmannosamine-6-phosphate (ManNAc-6-P) to N-acetylglucosamine-6-phosphate (GlcNAc-6-P).</text>
</comment>
<gene>
    <name evidence="7" type="primary">nanE</name>
    <name evidence="8" type="ORF">GSM42_01615</name>
</gene>
<evidence type="ECO:0000313" key="9">
    <source>
        <dbReference type="Proteomes" id="UP000430692"/>
    </source>
</evidence>
<protein>
    <recommendedName>
        <fullName evidence="7">Putative N-acetylmannosamine-6-phosphate 2-epimerase</fullName>
        <ecNumber evidence="7">5.1.3.9</ecNumber>
    </recommendedName>
    <alternativeName>
        <fullName evidence="7">ManNAc-6-P epimerase</fullName>
    </alternativeName>
</protein>
<comment type="caution">
    <text evidence="8">The sequence shown here is derived from an EMBL/GenBank/DDBJ whole genome shotgun (WGS) entry which is preliminary data.</text>
</comment>
<dbReference type="EMBL" id="WUUL01000001">
    <property type="protein sequence ID" value="MXQ52470.1"/>
    <property type="molecule type" value="Genomic_DNA"/>
</dbReference>
<dbReference type="InterPro" id="IPR011060">
    <property type="entry name" value="RibuloseP-bd_barrel"/>
</dbReference>
<evidence type="ECO:0000256" key="7">
    <source>
        <dbReference type="HAMAP-Rule" id="MF_01235"/>
    </source>
</evidence>
<dbReference type="UniPathway" id="UPA00629">
    <property type="reaction ID" value="UER00682"/>
</dbReference>
<dbReference type="AlphaFoldDB" id="A0A6I4VRP9"/>
<dbReference type="HAMAP" id="MF_01235">
    <property type="entry name" value="ManNAc6P_epimer"/>
    <property type="match status" value="1"/>
</dbReference>
<dbReference type="GO" id="GO:0019262">
    <property type="term" value="P:N-acetylneuraminate catabolic process"/>
    <property type="evidence" value="ECO:0007669"/>
    <property type="project" value="UniProtKB-UniRule"/>
</dbReference>
<reference evidence="8 9" key="1">
    <citation type="submission" date="2019-12" db="EMBL/GenBank/DDBJ databases">
        <title>Whole-genome analyses of novel actinobacteria.</title>
        <authorList>
            <person name="Sahin N."/>
            <person name="Saygin H."/>
        </authorList>
    </citation>
    <scope>NUCLEOTIDE SEQUENCE [LARGE SCALE GENOMIC DNA]</scope>
    <source>
        <strain evidence="8 9">KC615</strain>
    </source>
</reference>
<evidence type="ECO:0000256" key="2">
    <source>
        <dbReference type="ARBA" id="ARBA00002147"/>
    </source>
</evidence>
<dbReference type="GO" id="GO:0006053">
    <property type="term" value="P:N-acetylmannosamine catabolic process"/>
    <property type="evidence" value="ECO:0007669"/>
    <property type="project" value="TreeGrafter"/>
</dbReference>
<dbReference type="PANTHER" id="PTHR36204">
    <property type="entry name" value="N-ACETYLMANNOSAMINE-6-PHOSPHATE 2-EPIMERASE-RELATED"/>
    <property type="match status" value="1"/>
</dbReference>
<dbReference type="Pfam" id="PF04131">
    <property type="entry name" value="NanE"/>
    <property type="match status" value="1"/>
</dbReference>
<dbReference type="PANTHER" id="PTHR36204:SF1">
    <property type="entry name" value="N-ACETYLMANNOSAMINE-6-PHOSPHATE 2-EPIMERASE-RELATED"/>
    <property type="match status" value="1"/>
</dbReference>
<dbReference type="FunFam" id="3.20.20.70:FF:000035">
    <property type="entry name" value="Putative N-acetylmannosamine-6-phosphate 2-epimerase"/>
    <property type="match status" value="1"/>
</dbReference>
<dbReference type="GO" id="GO:0005829">
    <property type="term" value="C:cytosol"/>
    <property type="evidence" value="ECO:0007669"/>
    <property type="project" value="TreeGrafter"/>
</dbReference>
<dbReference type="NCBIfam" id="NF002231">
    <property type="entry name" value="PRK01130.1"/>
    <property type="match status" value="1"/>
</dbReference>
<keyword evidence="9" id="KW-1185">Reference proteome</keyword>
<evidence type="ECO:0000313" key="8">
    <source>
        <dbReference type="EMBL" id="MXQ52470.1"/>
    </source>
</evidence>
<keyword evidence="6 7" id="KW-0119">Carbohydrate metabolism</keyword>
<comment type="catalytic activity">
    <reaction evidence="1 7">
        <text>an N-acyl-D-glucosamine 6-phosphate = an N-acyl-D-mannosamine 6-phosphate</text>
        <dbReference type="Rhea" id="RHEA:23932"/>
        <dbReference type="ChEBI" id="CHEBI:57599"/>
        <dbReference type="ChEBI" id="CHEBI:57666"/>
        <dbReference type="EC" id="5.1.3.9"/>
    </reaction>
</comment>
<dbReference type="InterPro" id="IPR013785">
    <property type="entry name" value="Aldolase_TIM"/>
</dbReference>
<accession>A0A6I4VRP9</accession>
<proteinExistence type="inferred from homology"/>
<dbReference type="SUPFAM" id="SSF51366">
    <property type="entry name" value="Ribulose-phoshate binding barrel"/>
    <property type="match status" value="1"/>
</dbReference>
<dbReference type="GO" id="GO:0047465">
    <property type="term" value="F:N-acylglucosamine-6-phosphate 2-epimerase activity"/>
    <property type="evidence" value="ECO:0007669"/>
    <property type="project" value="UniProtKB-EC"/>
</dbReference>
<evidence type="ECO:0000256" key="3">
    <source>
        <dbReference type="ARBA" id="ARBA00005081"/>
    </source>
</evidence>
<comment type="similarity">
    <text evidence="4 7">Belongs to the NanE family.</text>
</comment>
<evidence type="ECO:0000256" key="1">
    <source>
        <dbReference type="ARBA" id="ARBA00000056"/>
    </source>
</evidence>
<dbReference type="RefSeq" id="WP_160799489.1">
    <property type="nucleotide sequence ID" value="NZ_WUUL01000001.1"/>
</dbReference>
<dbReference type="GO" id="GO:0005975">
    <property type="term" value="P:carbohydrate metabolic process"/>
    <property type="evidence" value="ECO:0007669"/>
    <property type="project" value="UniProtKB-UniRule"/>
</dbReference>
<sequence length="223" mass="24075">MLNSLQGGLVVSCQALEDEPLYGAFHMAAMAMAAKEGGAVGIRANGYEDIKAIKEKVNLPMIGILKKHYPGYGAFITPTKADAKLISEAGADIISIDATNQSRPESLNNLVRYIKEDLHKWVMADIATLQEAEYAEQIGCDLVGTTLSGYTPDTIHRNRPDFELLSDLSQKLKVPIVAEGNIESPDQAKKALELGASFVVIGTAITRPQLITQKFVEGMKTVG</sequence>
<organism evidence="8 9">
    <name type="scientific">Shimazuella alba</name>
    <dbReference type="NCBI Taxonomy" id="2690964"/>
    <lineage>
        <taxon>Bacteria</taxon>
        <taxon>Bacillati</taxon>
        <taxon>Bacillota</taxon>
        <taxon>Bacilli</taxon>
        <taxon>Bacillales</taxon>
        <taxon>Thermoactinomycetaceae</taxon>
        <taxon>Shimazuella</taxon>
    </lineage>
</organism>
<dbReference type="InterPro" id="IPR007260">
    <property type="entry name" value="NanE"/>
</dbReference>
<evidence type="ECO:0000256" key="5">
    <source>
        <dbReference type="ARBA" id="ARBA00023235"/>
    </source>
</evidence>
<keyword evidence="5 7" id="KW-0413">Isomerase</keyword>
<dbReference type="Gene3D" id="3.20.20.70">
    <property type="entry name" value="Aldolase class I"/>
    <property type="match status" value="1"/>
</dbReference>
<dbReference type="Proteomes" id="UP000430692">
    <property type="component" value="Unassembled WGS sequence"/>
</dbReference>
<comment type="pathway">
    <text evidence="3 7">Amino-sugar metabolism; N-acetylneuraminate degradation; D-fructose 6-phosphate from N-acetylneuraminate: step 3/5.</text>
</comment>
<evidence type="ECO:0000256" key="4">
    <source>
        <dbReference type="ARBA" id="ARBA00007439"/>
    </source>
</evidence>